<proteinExistence type="predicted"/>
<dbReference type="InParanoid" id="A0A251UH97"/>
<reference evidence="3 5" key="1">
    <citation type="journal article" date="2017" name="Nature">
        <title>The sunflower genome provides insights into oil metabolism, flowering and Asterid evolution.</title>
        <authorList>
            <person name="Badouin H."/>
            <person name="Gouzy J."/>
            <person name="Grassa C.J."/>
            <person name="Murat F."/>
            <person name="Staton S.E."/>
            <person name="Cottret L."/>
            <person name="Lelandais-Briere C."/>
            <person name="Owens G.L."/>
            <person name="Carrere S."/>
            <person name="Mayjonade B."/>
            <person name="Legrand L."/>
            <person name="Gill N."/>
            <person name="Kane N.C."/>
            <person name="Bowers J.E."/>
            <person name="Hubner S."/>
            <person name="Bellec A."/>
            <person name="Berard A."/>
            <person name="Berges H."/>
            <person name="Blanchet N."/>
            <person name="Boniface M.C."/>
            <person name="Brunel D."/>
            <person name="Catrice O."/>
            <person name="Chaidir N."/>
            <person name="Claudel C."/>
            <person name="Donnadieu C."/>
            <person name="Faraut T."/>
            <person name="Fievet G."/>
            <person name="Helmstetter N."/>
            <person name="King M."/>
            <person name="Knapp S.J."/>
            <person name="Lai Z."/>
            <person name="Le Paslier M.C."/>
            <person name="Lippi Y."/>
            <person name="Lorenzon L."/>
            <person name="Mandel J.R."/>
            <person name="Marage G."/>
            <person name="Marchand G."/>
            <person name="Marquand E."/>
            <person name="Bret-Mestries E."/>
            <person name="Morien E."/>
            <person name="Nambeesan S."/>
            <person name="Nguyen T."/>
            <person name="Pegot-Espagnet P."/>
            <person name="Pouilly N."/>
            <person name="Raftis F."/>
            <person name="Sallet E."/>
            <person name="Schiex T."/>
            <person name="Thomas J."/>
            <person name="Vandecasteele C."/>
            <person name="Vares D."/>
            <person name="Vear F."/>
            <person name="Vautrin S."/>
            <person name="Crespi M."/>
            <person name="Mangin B."/>
            <person name="Burke J.M."/>
            <person name="Salse J."/>
            <person name="Munos S."/>
            <person name="Vincourt P."/>
            <person name="Rieseberg L.H."/>
            <person name="Langlade N.B."/>
        </authorList>
    </citation>
    <scope>NUCLEOTIDE SEQUENCE [LARGE SCALE GENOMIC DNA]</scope>
    <source>
        <strain evidence="5">cv. SF193</strain>
        <tissue evidence="3">Leaves</tissue>
    </source>
</reference>
<dbReference type="Proteomes" id="UP000215914">
    <property type="component" value="Chromosome 7"/>
</dbReference>
<organism evidence="4 5">
    <name type="scientific">Helianthus annuus</name>
    <name type="common">Common sunflower</name>
    <dbReference type="NCBI Taxonomy" id="4232"/>
    <lineage>
        <taxon>Eukaryota</taxon>
        <taxon>Viridiplantae</taxon>
        <taxon>Streptophyta</taxon>
        <taxon>Embryophyta</taxon>
        <taxon>Tracheophyta</taxon>
        <taxon>Spermatophyta</taxon>
        <taxon>Magnoliopsida</taxon>
        <taxon>eudicotyledons</taxon>
        <taxon>Gunneridae</taxon>
        <taxon>Pentapetalae</taxon>
        <taxon>asterids</taxon>
        <taxon>campanulids</taxon>
        <taxon>Asterales</taxon>
        <taxon>Asteraceae</taxon>
        <taxon>Asteroideae</taxon>
        <taxon>Heliantheae alliance</taxon>
        <taxon>Heliantheae</taxon>
        <taxon>Helianthus</taxon>
    </lineage>
</organism>
<evidence type="ECO:0000256" key="2">
    <source>
        <dbReference type="SAM" id="SignalP"/>
    </source>
</evidence>
<evidence type="ECO:0000313" key="5">
    <source>
        <dbReference type="Proteomes" id="UP000215914"/>
    </source>
</evidence>
<dbReference type="AlphaFoldDB" id="A0A251UH97"/>
<evidence type="ECO:0000256" key="1">
    <source>
        <dbReference type="SAM" id="MobiDB-lite"/>
    </source>
</evidence>
<reference evidence="4" key="2">
    <citation type="submission" date="2017-02" db="EMBL/GenBank/DDBJ databases">
        <title>Sunflower complete genome.</title>
        <authorList>
            <person name="Langlade N."/>
            <person name="Munos S."/>
        </authorList>
    </citation>
    <scope>NUCLEOTIDE SEQUENCE [LARGE SCALE GENOMIC DNA]</scope>
    <source>
        <tissue evidence="4">Leaves</tissue>
    </source>
</reference>
<keyword evidence="2" id="KW-0732">Signal</keyword>
<gene>
    <name evidence="4" type="ORF">HannXRQ_Chr07g0206781</name>
    <name evidence="3" type="ORF">HanXRQr2_Chr07g0316391</name>
</gene>
<dbReference type="EMBL" id="MNCJ02000322">
    <property type="protein sequence ID" value="KAF5800475.1"/>
    <property type="molecule type" value="Genomic_DNA"/>
</dbReference>
<accession>A0A251UH97</accession>
<evidence type="ECO:0000313" key="4">
    <source>
        <dbReference type="EMBL" id="OTG21681.1"/>
    </source>
</evidence>
<keyword evidence="5" id="KW-1185">Reference proteome</keyword>
<feature type="signal peptide" evidence="2">
    <location>
        <begin position="1"/>
        <end position="21"/>
    </location>
</feature>
<protein>
    <submittedName>
        <fullName evidence="4">Uncharacterized protein</fullName>
    </submittedName>
</protein>
<feature type="chain" id="PRO_5012400178" evidence="2">
    <location>
        <begin position="22"/>
        <end position="95"/>
    </location>
</feature>
<dbReference type="EMBL" id="CM007896">
    <property type="protein sequence ID" value="OTG21681.1"/>
    <property type="molecule type" value="Genomic_DNA"/>
</dbReference>
<evidence type="ECO:0000313" key="3">
    <source>
        <dbReference type="EMBL" id="KAF5800475.1"/>
    </source>
</evidence>
<feature type="region of interest" description="Disordered" evidence="1">
    <location>
        <begin position="71"/>
        <end position="95"/>
    </location>
</feature>
<sequence>MWHISNEWACGIALSVRLNLASNIRLALILSNKTLIQSLSLSLLNLSITDTPPQPPSISSFLSSFKTLDAESPPQELNRPCATTLGEARASRSRG</sequence>
<dbReference type="Gramene" id="mRNA:HanXRQr2_Chr07g0316391">
    <property type="protein sequence ID" value="mRNA:HanXRQr2_Chr07g0316391"/>
    <property type="gene ID" value="HanXRQr2_Chr07g0316391"/>
</dbReference>
<name>A0A251UH97_HELAN</name>
<reference evidence="3" key="3">
    <citation type="submission" date="2020-06" db="EMBL/GenBank/DDBJ databases">
        <title>Helianthus annuus Genome sequencing and assembly Release 2.</title>
        <authorList>
            <person name="Gouzy J."/>
            <person name="Langlade N."/>
            <person name="Munos S."/>
        </authorList>
    </citation>
    <scope>NUCLEOTIDE SEQUENCE</scope>
    <source>
        <tissue evidence="3">Leaves</tissue>
    </source>
</reference>